<organism evidence="1 2">
    <name type="scientific">Streptomyces eurocidicus</name>
    <name type="common">Streptoverticillium eurocidicus</name>
    <dbReference type="NCBI Taxonomy" id="66423"/>
    <lineage>
        <taxon>Bacteria</taxon>
        <taxon>Bacillati</taxon>
        <taxon>Actinomycetota</taxon>
        <taxon>Actinomycetes</taxon>
        <taxon>Kitasatosporales</taxon>
        <taxon>Streptomycetaceae</taxon>
        <taxon>Streptomyces</taxon>
    </lineage>
</organism>
<evidence type="ECO:0008006" key="3">
    <source>
        <dbReference type="Google" id="ProtNLM"/>
    </source>
</evidence>
<proteinExistence type="predicted"/>
<evidence type="ECO:0000313" key="2">
    <source>
        <dbReference type="Proteomes" id="UP000235945"/>
    </source>
</evidence>
<dbReference type="InterPro" id="IPR008983">
    <property type="entry name" value="Tumour_necrosis_fac-like_dom"/>
</dbReference>
<comment type="caution">
    <text evidence="1">The sequence shown here is derived from an EMBL/GenBank/DDBJ whole genome shotgun (WGS) entry which is preliminary data.</text>
</comment>
<keyword evidence="2" id="KW-1185">Reference proteome</keyword>
<name>A0A2N8NLY0_STREU</name>
<evidence type="ECO:0000313" key="1">
    <source>
        <dbReference type="EMBL" id="PNE29774.1"/>
    </source>
</evidence>
<sequence length="185" mass="19686">MTAVDFPYWSPRDLADAAKMNARVRDPLNQLANPARLAAAGVSTVKNVPDTGGFKTLAWDAVESSGGWTNTPDTFTVPTTGTYFVTGDFTALSPKDITRRPALVLTVVAQTGQGEKEWLRSYNSVIIPGTYLTCSLRGVVHATRGDRVSLRAFAVPGTGEWEVSAGSRTSSQLNHFSAVLLGGPA</sequence>
<dbReference type="RefSeq" id="WP_102922212.1">
    <property type="nucleotide sequence ID" value="NZ_LGUI01000017.1"/>
</dbReference>
<protein>
    <recommendedName>
        <fullName evidence="3">C1q domain-containing protein</fullName>
    </recommendedName>
</protein>
<dbReference type="Proteomes" id="UP000235945">
    <property type="component" value="Unassembled WGS sequence"/>
</dbReference>
<accession>A0A2N8NLY0</accession>
<dbReference type="EMBL" id="LGUI01000017">
    <property type="protein sequence ID" value="PNE29774.1"/>
    <property type="molecule type" value="Genomic_DNA"/>
</dbReference>
<dbReference type="AlphaFoldDB" id="A0A2N8NLY0"/>
<dbReference type="Gene3D" id="2.60.120.40">
    <property type="match status" value="1"/>
</dbReference>
<reference evidence="2" key="1">
    <citation type="submission" date="2015-07" db="EMBL/GenBank/DDBJ databases">
        <authorList>
            <person name="Graham D.E."/>
            <person name="Giannone R.J."/>
            <person name="Gulvik C.A."/>
            <person name="Hettich R.L."/>
            <person name="Klingeman D.M."/>
            <person name="Mahan K.M."/>
            <person name="Parry R.J."/>
            <person name="Spain J.C."/>
        </authorList>
    </citation>
    <scope>NUCLEOTIDE SEQUENCE [LARGE SCALE GENOMIC DNA]</scope>
    <source>
        <strain evidence="2">ATCC 27428</strain>
    </source>
</reference>
<gene>
    <name evidence="1" type="ORF">AF335_32985</name>
</gene>
<dbReference type="SUPFAM" id="SSF49842">
    <property type="entry name" value="TNF-like"/>
    <property type="match status" value="1"/>
</dbReference>